<evidence type="ECO:0000313" key="6">
    <source>
        <dbReference type="Proteomes" id="UP000054266"/>
    </source>
</evidence>
<dbReference type="Gene3D" id="3.40.50.1820">
    <property type="entry name" value="alpha/beta hydrolase"/>
    <property type="match status" value="1"/>
</dbReference>
<dbReference type="InterPro" id="IPR051299">
    <property type="entry name" value="AB_hydrolase_lip/est"/>
</dbReference>
<dbReference type="STRING" id="5601.A0A0D2D4T5"/>
<dbReference type="GO" id="GO:0006629">
    <property type="term" value="P:lipid metabolic process"/>
    <property type="evidence" value="ECO:0007669"/>
    <property type="project" value="InterPro"/>
</dbReference>
<dbReference type="PANTHER" id="PTHR46640:SF1">
    <property type="entry name" value="FUNGAL LIPASE-LIKE DOMAIN-CONTAINING PROTEIN-RELATED"/>
    <property type="match status" value="1"/>
</dbReference>
<dbReference type="PANTHER" id="PTHR46640">
    <property type="entry name" value="TRIACYLGLYCEROL LIPASE, PUTATIVE (AFU_ORTHOLOGUE AFUA_6G06510)-RELATED"/>
    <property type="match status" value="1"/>
</dbReference>
<accession>A0A0D2D4T5</accession>
<dbReference type="InterPro" id="IPR029058">
    <property type="entry name" value="AB_hydrolase_fold"/>
</dbReference>
<feature type="chain" id="PRO_5002251154" description="Fungal lipase-type domain-containing protein" evidence="3">
    <location>
        <begin position="19"/>
        <end position="422"/>
    </location>
</feature>
<dbReference type="Proteomes" id="UP000054266">
    <property type="component" value="Unassembled WGS sequence"/>
</dbReference>
<dbReference type="HOGENOM" id="CLU_032957_3_1_1"/>
<dbReference type="GO" id="GO:0016787">
    <property type="term" value="F:hydrolase activity"/>
    <property type="evidence" value="ECO:0007669"/>
    <property type="project" value="UniProtKB-KW"/>
</dbReference>
<dbReference type="AlphaFoldDB" id="A0A0D2D4T5"/>
<evidence type="ECO:0000313" key="5">
    <source>
        <dbReference type="EMBL" id="KIW72556.1"/>
    </source>
</evidence>
<evidence type="ECO:0000256" key="3">
    <source>
        <dbReference type="SAM" id="SignalP"/>
    </source>
</evidence>
<dbReference type="InterPro" id="IPR002921">
    <property type="entry name" value="Fungal_lipase-type"/>
</dbReference>
<dbReference type="CDD" id="cd00519">
    <property type="entry name" value="Lipase_3"/>
    <property type="match status" value="1"/>
</dbReference>
<feature type="domain" description="Fungal lipase-type" evidence="4">
    <location>
        <begin position="105"/>
        <end position="299"/>
    </location>
</feature>
<gene>
    <name evidence="5" type="ORF">PV04_00739</name>
</gene>
<evidence type="ECO:0000259" key="4">
    <source>
        <dbReference type="Pfam" id="PF01764"/>
    </source>
</evidence>
<protein>
    <recommendedName>
        <fullName evidence="4">Fungal lipase-type domain-containing protein</fullName>
    </recommendedName>
</protein>
<dbReference type="Pfam" id="PF01764">
    <property type="entry name" value="Lipase_3"/>
    <property type="match status" value="1"/>
</dbReference>
<organism evidence="5 6">
    <name type="scientific">Phialophora macrospora</name>
    <dbReference type="NCBI Taxonomy" id="1851006"/>
    <lineage>
        <taxon>Eukaryota</taxon>
        <taxon>Fungi</taxon>
        <taxon>Dikarya</taxon>
        <taxon>Ascomycota</taxon>
        <taxon>Pezizomycotina</taxon>
        <taxon>Eurotiomycetes</taxon>
        <taxon>Chaetothyriomycetidae</taxon>
        <taxon>Chaetothyriales</taxon>
        <taxon>Herpotrichiellaceae</taxon>
        <taxon>Phialophora</taxon>
    </lineage>
</organism>
<name>A0A0D2D4T5_9EURO</name>
<keyword evidence="2" id="KW-0378">Hydrolase</keyword>
<reference evidence="5 6" key="1">
    <citation type="submission" date="2015-01" db="EMBL/GenBank/DDBJ databases">
        <title>The Genome Sequence of Capronia semiimmersa CBS27337.</title>
        <authorList>
            <consortium name="The Broad Institute Genomics Platform"/>
            <person name="Cuomo C."/>
            <person name="de Hoog S."/>
            <person name="Gorbushina A."/>
            <person name="Stielow B."/>
            <person name="Teixiera M."/>
            <person name="Abouelleil A."/>
            <person name="Chapman S.B."/>
            <person name="Priest M."/>
            <person name="Young S.K."/>
            <person name="Wortman J."/>
            <person name="Nusbaum C."/>
            <person name="Birren B."/>
        </authorList>
    </citation>
    <scope>NUCLEOTIDE SEQUENCE [LARGE SCALE GENOMIC DNA]</scope>
    <source>
        <strain evidence="5 6">CBS 27337</strain>
    </source>
</reference>
<keyword evidence="6" id="KW-1185">Reference proteome</keyword>
<sequence>MHSLWAYFLWPWITLAAALPAPSPVTINGNEISQSLFESLEELARIVDISYCVGTSGIRKPFNCLSRCSDFEGFELVTTWNTGPLLSDSSGYIALSHAPFEKRVIVAFRGTYSIANTIADLSTNPAEYAPFPSDSNNDSVCMSVVEGAGKLDGGHGYQNTKELLLPQLLQQQRNKEKRTVLEPPECPNCTVHSGFMTSWRNTRCIVIPHVETALRDYPGYKLVLVGHSLGGAVAALASLEMQARGWDPYVTTFGEPRIGNQALNRFIDKRFNLDSTKPEGLKYRRVTHIDDPVPLLPLEEWGYKMHAGEIFISKPSLPPARADVRHCTGDEDPLCINDAPDAAPKHLVDMDDTDANDESAPSGVKQMWELSRRYKLWELFFAHRDYFWRLGLCVPGGDPWDWSRGKYNVTEKEVENAMLDEL</sequence>
<dbReference type="SUPFAM" id="SSF53474">
    <property type="entry name" value="alpha/beta-Hydrolases"/>
    <property type="match status" value="1"/>
</dbReference>
<proteinExistence type="predicted"/>
<evidence type="ECO:0000256" key="1">
    <source>
        <dbReference type="ARBA" id="ARBA00022729"/>
    </source>
</evidence>
<feature type="signal peptide" evidence="3">
    <location>
        <begin position="1"/>
        <end position="18"/>
    </location>
</feature>
<keyword evidence="1 3" id="KW-0732">Signal</keyword>
<dbReference type="EMBL" id="KN846956">
    <property type="protein sequence ID" value="KIW72556.1"/>
    <property type="molecule type" value="Genomic_DNA"/>
</dbReference>
<evidence type="ECO:0000256" key="2">
    <source>
        <dbReference type="ARBA" id="ARBA00022801"/>
    </source>
</evidence>